<protein>
    <submittedName>
        <fullName evidence="2">Glutaredoxin family protein</fullName>
    </submittedName>
</protein>
<dbReference type="Proteomes" id="UP000271031">
    <property type="component" value="Unassembled WGS sequence"/>
</dbReference>
<name>A0A3M8DIQ7_9BACL</name>
<dbReference type="PROSITE" id="PS51354">
    <property type="entry name" value="GLUTAREDOXIN_2"/>
    <property type="match status" value="1"/>
</dbReference>
<dbReference type="InterPro" id="IPR051548">
    <property type="entry name" value="Grx-like_ET"/>
</dbReference>
<dbReference type="EMBL" id="RHHQ01000012">
    <property type="protein sequence ID" value="RNB87255.1"/>
    <property type="molecule type" value="Genomic_DNA"/>
</dbReference>
<comment type="caution">
    <text evidence="2">The sequence shown here is derived from an EMBL/GenBank/DDBJ whole genome shotgun (WGS) entry which is preliminary data.</text>
</comment>
<evidence type="ECO:0000313" key="3">
    <source>
        <dbReference type="Proteomes" id="UP000271031"/>
    </source>
</evidence>
<sequence length="81" mass="9087">MTAIVYTSSTCTYCKQVKTFLESQCIAFEERNIDENQAYFDELSRMGMMSVPVTVIGSKQVLGFNPARIQKLVAEAQVQQA</sequence>
<dbReference type="SUPFAM" id="SSF52833">
    <property type="entry name" value="Thioredoxin-like"/>
    <property type="match status" value="1"/>
</dbReference>
<dbReference type="RefSeq" id="WP_122918953.1">
    <property type="nucleotide sequence ID" value="NZ_RHHQ01000012.1"/>
</dbReference>
<dbReference type="OrthoDB" id="9795531at2"/>
<dbReference type="Gene3D" id="3.40.30.10">
    <property type="entry name" value="Glutaredoxin"/>
    <property type="match status" value="1"/>
</dbReference>
<dbReference type="InterPro" id="IPR002109">
    <property type="entry name" value="Glutaredoxin"/>
</dbReference>
<evidence type="ECO:0000259" key="1">
    <source>
        <dbReference type="Pfam" id="PF00462"/>
    </source>
</evidence>
<reference evidence="2 3" key="1">
    <citation type="submission" date="2018-10" db="EMBL/GenBank/DDBJ databases">
        <title>Phylogenomics of Brevibacillus.</title>
        <authorList>
            <person name="Dunlap C."/>
        </authorList>
    </citation>
    <scope>NUCLEOTIDE SEQUENCE [LARGE SCALE GENOMIC DNA]</scope>
    <source>
        <strain evidence="2 3">JCM 15716</strain>
    </source>
</reference>
<dbReference type="GO" id="GO:0045454">
    <property type="term" value="P:cell redox homeostasis"/>
    <property type="evidence" value="ECO:0007669"/>
    <property type="project" value="TreeGrafter"/>
</dbReference>
<keyword evidence="3" id="KW-1185">Reference proteome</keyword>
<dbReference type="GO" id="GO:0009055">
    <property type="term" value="F:electron transfer activity"/>
    <property type="evidence" value="ECO:0007669"/>
    <property type="project" value="TreeGrafter"/>
</dbReference>
<accession>A0A3M8DIQ7</accession>
<dbReference type="CDD" id="cd02976">
    <property type="entry name" value="NrdH"/>
    <property type="match status" value="1"/>
</dbReference>
<evidence type="ECO:0000313" key="2">
    <source>
        <dbReference type="EMBL" id="RNB87255.1"/>
    </source>
</evidence>
<feature type="domain" description="Glutaredoxin" evidence="1">
    <location>
        <begin position="4"/>
        <end position="59"/>
    </location>
</feature>
<dbReference type="PANTHER" id="PTHR34386">
    <property type="entry name" value="GLUTAREDOXIN"/>
    <property type="match status" value="1"/>
</dbReference>
<proteinExistence type="predicted"/>
<dbReference type="PANTHER" id="PTHR34386:SF1">
    <property type="entry name" value="GLUTAREDOXIN-LIKE PROTEIN NRDH"/>
    <property type="match status" value="1"/>
</dbReference>
<dbReference type="AlphaFoldDB" id="A0A3M8DIQ7"/>
<dbReference type="InterPro" id="IPR036249">
    <property type="entry name" value="Thioredoxin-like_sf"/>
</dbReference>
<dbReference type="Pfam" id="PF00462">
    <property type="entry name" value="Glutaredoxin"/>
    <property type="match status" value="1"/>
</dbReference>
<organism evidence="2 3">
    <name type="scientific">Brevibacillus fluminis</name>
    <dbReference type="NCBI Taxonomy" id="511487"/>
    <lineage>
        <taxon>Bacteria</taxon>
        <taxon>Bacillati</taxon>
        <taxon>Bacillota</taxon>
        <taxon>Bacilli</taxon>
        <taxon>Bacillales</taxon>
        <taxon>Paenibacillaceae</taxon>
        <taxon>Brevibacillus</taxon>
    </lineage>
</organism>
<gene>
    <name evidence="2" type="ORF">EDM56_16425</name>
</gene>